<dbReference type="SUPFAM" id="SSF50998">
    <property type="entry name" value="Quinoprotein alcohol dehydrogenase-like"/>
    <property type="match status" value="1"/>
</dbReference>
<dbReference type="AlphaFoldDB" id="A0A2S7SQN1"/>
<organism evidence="3 4">
    <name type="scientific">Flavipsychrobacter stenotrophus</name>
    <dbReference type="NCBI Taxonomy" id="2077091"/>
    <lineage>
        <taxon>Bacteria</taxon>
        <taxon>Pseudomonadati</taxon>
        <taxon>Bacteroidota</taxon>
        <taxon>Chitinophagia</taxon>
        <taxon>Chitinophagales</taxon>
        <taxon>Chitinophagaceae</taxon>
        <taxon>Flavipsychrobacter</taxon>
    </lineage>
</organism>
<keyword evidence="4" id="KW-1185">Reference proteome</keyword>
<proteinExistence type="predicted"/>
<dbReference type="RefSeq" id="WP_105041415.1">
    <property type="nucleotide sequence ID" value="NZ_PPSL01000011.1"/>
</dbReference>
<evidence type="ECO:0000313" key="4">
    <source>
        <dbReference type="Proteomes" id="UP000239872"/>
    </source>
</evidence>
<feature type="domain" description="Pyrrolo-quinoline quinone repeat" evidence="2">
    <location>
        <begin position="45"/>
        <end position="153"/>
    </location>
</feature>
<dbReference type="PROSITE" id="PS51257">
    <property type="entry name" value="PROKAR_LIPOPROTEIN"/>
    <property type="match status" value="1"/>
</dbReference>
<name>A0A2S7SQN1_9BACT</name>
<dbReference type="Proteomes" id="UP000239872">
    <property type="component" value="Unassembled WGS sequence"/>
</dbReference>
<dbReference type="Pfam" id="PF13360">
    <property type="entry name" value="PQQ_2"/>
    <property type="match status" value="1"/>
</dbReference>
<dbReference type="InterPro" id="IPR015943">
    <property type="entry name" value="WD40/YVTN_repeat-like_dom_sf"/>
</dbReference>
<reference evidence="3 4" key="1">
    <citation type="submission" date="2018-01" db="EMBL/GenBank/DDBJ databases">
        <title>A novel member of the phylum Bacteroidetes isolated from glacier ice.</title>
        <authorList>
            <person name="Liu Q."/>
            <person name="Xin Y.-H."/>
        </authorList>
    </citation>
    <scope>NUCLEOTIDE SEQUENCE [LARGE SCALE GENOMIC DNA]</scope>
    <source>
        <strain evidence="3 4">RB1R16</strain>
    </source>
</reference>
<feature type="chain" id="PRO_5015441353" description="Pyrrolo-quinoline quinone repeat domain-containing protein" evidence="1">
    <location>
        <begin position="23"/>
        <end position="359"/>
    </location>
</feature>
<accession>A0A2S7SQN1</accession>
<protein>
    <recommendedName>
        <fullName evidence="2">Pyrrolo-quinoline quinone repeat domain-containing protein</fullName>
    </recommendedName>
</protein>
<dbReference type="InterPro" id="IPR011047">
    <property type="entry name" value="Quinoprotein_ADH-like_sf"/>
</dbReference>
<keyword evidence="1" id="KW-0732">Signal</keyword>
<dbReference type="InterPro" id="IPR002372">
    <property type="entry name" value="PQQ_rpt_dom"/>
</dbReference>
<dbReference type="EMBL" id="PPSL01000011">
    <property type="protein sequence ID" value="PQJ08866.1"/>
    <property type="molecule type" value="Genomic_DNA"/>
</dbReference>
<gene>
    <name evidence="3" type="ORF">CJD36_022245</name>
</gene>
<dbReference type="OrthoDB" id="9816081at2"/>
<evidence type="ECO:0000256" key="1">
    <source>
        <dbReference type="SAM" id="SignalP"/>
    </source>
</evidence>
<evidence type="ECO:0000259" key="2">
    <source>
        <dbReference type="Pfam" id="PF13360"/>
    </source>
</evidence>
<sequence>MVINARSVLFLFCMLLLGCNSRTPLTNQSPEYKIVSATNSVYGSVHVWDSLLIYCTWQPATVAIKNIITDSPVFSFALQEECYAAPILRGNKLVVQRARGLISCIDIDSKNVQWDYQTEGRNRTLHLAADSIIIASVNGKGLVAINLKTGQLMYKLEPDKNCTLPVGFLYNVTSDDKHLYVAEWERSPLATFDLLTGKLLWQVRTEALYTCTKPVIIDKYIFVGLDGLTGPDCTDANIGGYLLINRSDGVIVLYRESDPVSYLTPPHDSSTVYFTTWKDTVGHLLSLNINTLKTDTLHAYSSYDRIDDDLYLADDNLYFTKRHTHLNRFNIKNHKISPLNSELHSGNAVKYKDITYIIE</sequence>
<dbReference type="Gene3D" id="2.130.10.10">
    <property type="entry name" value="YVTN repeat-like/Quinoprotein amine dehydrogenase"/>
    <property type="match status" value="1"/>
</dbReference>
<comment type="caution">
    <text evidence="3">The sequence shown here is derived from an EMBL/GenBank/DDBJ whole genome shotgun (WGS) entry which is preliminary data.</text>
</comment>
<evidence type="ECO:0000313" key="3">
    <source>
        <dbReference type="EMBL" id="PQJ08866.1"/>
    </source>
</evidence>
<feature type="signal peptide" evidence="1">
    <location>
        <begin position="1"/>
        <end position="22"/>
    </location>
</feature>